<sequence length="299" mass="32830">MNQPSNNGNKVNQIGRYSSVSNDEYNHSLNNGVGLSLQSFVDDIPFEFNPKYRTIIVPNVDIPEYDTSKIRDILAKPIDFKLENKVLLEALEDVQRKKKEIQADTLRQQVSSPPTIVTTNCPPTNSVSIPSNTHTEHISFPVSLVPPPLPHIPNSHPTVHLPVTVTSFPVTPAPPPPPPPNKPSISPSYRLPSVRDIYWPTGNQQNCIIPISVPPTLTSSTLNLPTPIHSTNSSPNSVKQNNQSFNNCDSVSTNDLTATFDGTLGSNDPFHDAELKSLNDVAELRHLYTAIASANTVRR</sequence>
<comment type="caution">
    <text evidence="1">The sequence shown here is derived from an EMBL/GenBank/DDBJ whole genome shotgun (WGS) entry which is preliminary data.</text>
</comment>
<dbReference type="AlphaFoldDB" id="A0A815J8E4"/>
<evidence type="ECO:0000313" key="1">
    <source>
        <dbReference type="EMBL" id="CAF1378600.1"/>
    </source>
</evidence>
<dbReference type="OrthoDB" id="10039456at2759"/>
<organism evidence="1 3">
    <name type="scientific">Adineta steineri</name>
    <dbReference type="NCBI Taxonomy" id="433720"/>
    <lineage>
        <taxon>Eukaryota</taxon>
        <taxon>Metazoa</taxon>
        <taxon>Spiralia</taxon>
        <taxon>Gnathifera</taxon>
        <taxon>Rotifera</taxon>
        <taxon>Eurotatoria</taxon>
        <taxon>Bdelloidea</taxon>
        <taxon>Adinetida</taxon>
        <taxon>Adinetidae</taxon>
        <taxon>Adineta</taxon>
    </lineage>
</organism>
<gene>
    <name evidence="2" type="ORF">OKA104_LOCUS22419</name>
    <name evidence="1" type="ORF">VCS650_LOCUS35272</name>
</gene>
<reference evidence="1" key="1">
    <citation type="submission" date="2021-02" db="EMBL/GenBank/DDBJ databases">
        <authorList>
            <person name="Nowell W R."/>
        </authorList>
    </citation>
    <scope>NUCLEOTIDE SEQUENCE</scope>
</reference>
<evidence type="ECO:0000313" key="2">
    <source>
        <dbReference type="EMBL" id="CAF3867875.1"/>
    </source>
</evidence>
<accession>A0A815J8E4</accession>
<dbReference type="Proteomes" id="UP000663891">
    <property type="component" value="Unassembled WGS sequence"/>
</dbReference>
<dbReference type="Proteomes" id="UP000663881">
    <property type="component" value="Unassembled WGS sequence"/>
</dbReference>
<name>A0A815J8E4_9BILA</name>
<evidence type="ECO:0000313" key="3">
    <source>
        <dbReference type="Proteomes" id="UP000663891"/>
    </source>
</evidence>
<proteinExistence type="predicted"/>
<dbReference type="EMBL" id="CAJNON010000789">
    <property type="protein sequence ID" value="CAF1378600.1"/>
    <property type="molecule type" value="Genomic_DNA"/>
</dbReference>
<protein>
    <submittedName>
        <fullName evidence="1">Uncharacterized protein</fullName>
    </submittedName>
</protein>
<dbReference type="EMBL" id="CAJOAY010001630">
    <property type="protein sequence ID" value="CAF3867875.1"/>
    <property type="molecule type" value="Genomic_DNA"/>
</dbReference>